<name>A0A919TGQ1_9ACTN</name>
<dbReference type="AlphaFoldDB" id="A0A919TGQ1"/>
<accession>A0A919TGQ1</accession>
<gene>
    <name evidence="1" type="ORF">Ato02nite_075020</name>
</gene>
<evidence type="ECO:0000313" key="2">
    <source>
        <dbReference type="Proteomes" id="UP000677082"/>
    </source>
</evidence>
<keyword evidence="2" id="KW-1185">Reference proteome</keyword>
<protein>
    <submittedName>
        <fullName evidence="1">Uncharacterized protein</fullName>
    </submittedName>
</protein>
<dbReference type="EMBL" id="BOQN01000097">
    <property type="protein sequence ID" value="GIM95709.1"/>
    <property type="molecule type" value="Genomic_DNA"/>
</dbReference>
<comment type="caution">
    <text evidence="1">The sequence shown here is derived from an EMBL/GenBank/DDBJ whole genome shotgun (WGS) entry which is preliminary data.</text>
</comment>
<evidence type="ECO:0000313" key="1">
    <source>
        <dbReference type="EMBL" id="GIM95709.1"/>
    </source>
</evidence>
<sequence length="185" mass="20953">MIQTYVAYGYRLGGPSNWAFKGMAPSDRLITPWYDETDPTHDLAARATDELVNGFLNRRPNAQHRAAYEAQTPTMFDTAIEVSPPDWTREASGEPTLGRHLAPSSPLLDLDRPTPGLYVLVVNDSVRHLDAEEDARYDESEDDEPFEIGDLRIDWDSLLDAALTEVGLQMPCMPDWFWYRTSFAD</sequence>
<reference evidence="1 2" key="1">
    <citation type="submission" date="2021-03" db="EMBL/GenBank/DDBJ databases">
        <title>Whole genome shotgun sequence of Actinoplanes toevensis NBRC 105298.</title>
        <authorList>
            <person name="Komaki H."/>
            <person name="Tamura T."/>
        </authorList>
    </citation>
    <scope>NUCLEOTIDE SEQUENCE [LARGE SCALE GENOMIC DNA]</scope>
    <source>
        <strain evidence="1 2">NBRC 105298</strain>
    </source>
</reference>
<proteinExistence type="predicted"/>
<organism evidence="1 2">
    <name type="scientific">Paractinoplanes toevensis</name>
    <dbReference type="NCBI Taxonomy" id="571911"/>
    <lineage>
        <taxon>Bacteria</taxon>
        <taxon>Bacillati</taxon>
        <taxon>Actinomycetota</taxon>
        <taxon>Actinomycetes</taxon>
        <taxon>Micromonosporales</taxon>
        <taxon>Micromonosporaceae</taxon>
        <taxon>Paractinoplanes</taxon>
    </lineage>
</organism>
<dbReference type="Proteomes" id="UP000677082">
    <property type="component" value="Unassembled WGS sequence"/>
</dbReference>